<dbReference type="KEGG" id="hsd:SD1D_0662"/>
<dbReference type="InterPro" id="IPR011990">
    <property type="entry name" value="TPR-like_helical_dom_sf"/>
</dbReference>
<dbReference type="RefSeq" id="WP_157893091.1">
    <property type="nucleotide sequence ID" value="NZ_LN879430.1"/>
</dbReference>
<evidence type="ECO:0008006" key="3">
    <source>
        <dbReference type="Google" id="ProtNLM"/>
    </source>
</evidence>
<reference evidence="2" key="1">
    <citation type="submission" date="2015-09" db="EMBL/GenBank/DDBJ databases">
        <authorList>
            <person name="Wibberg D."/>
        </authorList>
    </citation>
    <scope>NUCLEOTIDE SEQUENCE [LARGE SCALE GENOMIC DNA]</scope>
    <source>
        <strain evidence="2">SD1D</strain>
    </source>
</reference>
<organism evidence="1 2">
    <name type="scientific">Herbinix luporum</name>
    <dbReference type="NCBI Taxonomy" id="1679721"/>
    <lineage>
        <taxon>Bacteria</taxon>
        <taxon>Bacillati</taxon>
        <taxon>Bacillota</taxon>
        <taxon>Clostridia</taxon>
        <taxon>Lachnospirales</taxon>
        <taxon>Lachnospiraceae</taxon>
        <taxon>Herbinix</taxon>
    </lineage>
</organism>
<evidence type="ECO:0000313" key="1">
    <source>
        <dbReference type="EMBL" id="CUH92210.1"/>
    </source>
</evidence>
<dbReference type="OrthoDB" id="358807at2"/>
<proteinExistence type="predicted"/>
<dbReference type="SUPFAM" id="SSF48452">
    <property type="entry name" value="TPR-like"/>
    <property type="match status" value="1"/>
</dbReference>
<evidence type="ECO:0000313" key="2">
    <source>
        <dbReference type="Proteomes" id="UP000196053"/>
    </source>
</evidence>
<keyword evidence="2" id="KW-1185">Reference proteome</keyword>
<accession>A0A0K8J402</accession>
<dbReference type="EMBL" id="LN879430">
    <property type="protein sequence ID" value="CUH92210.1"/>
    <property type="molecule type" value="Genomic_DNA"/>
</dbReference>
<sequence length="53" mass="6264">MEDGKLYYENEDYQAALEHFIIIKDKMGSNTDLDYWIILCYRALGIPDEAEVF</sequence>
<gene>
    <name evidence="1" type="ORF">SD1D_0662</name>
</gene>
<protein>
    <recommendedName>
        <fullName evidence="3">Tetratricopeptide repeat protein</fullName>
    </recommendedName>
</protein>
<dbReference type="Proteomes" id="UP000196053">
    <property type="component" value="Chromosome I"/>
</dbReference>
<name>A0A0K8J402_9FIRM</name>
<dbReference type="AlphaFoldDB" id="A0A0K8J402"/>